<protein>
    <submittedName>
        <fullName evidence="1">Uncharacterized protein</fullName>
    </submittedName>
</protein>
<dbReference type="KEGG" id="taut:V4D30_01565"/>
<gene>
    <name evidence="1" type="ORF">V4D30_01565</name>
</gene>
<name>A0AAU8GZI0_9BACT</name>
<dbReference type="AlphaFoldDB" id="A0AAU8GZI0"/>
<dbReference type="RefSeq" id="WP_353684506.1">
    <property type="nucleotide sequence ID" value="NZ_CP144373.1"/>
</dbReference>
<dbReference type="EMBL" id="CP144373">
    <property type="protein sequence ID" value="XCH46980.1"/>
    <property type="molecule type" value="Genomic_DNA"/>
</dbReference>
<proteinExistence type="predicted"/>
<evidence type="ECO:0000313" key="1">
    <source>
        <dbReference type="EMBL" id="XCH46980.1"/>
    </source>
</evidence>
<sequence length="78" mass="8901">MADSKANLNFALPLDKLFEFFEESKSLDRVNIALYSFDKLGDYLRPLAAVMITKEQIYEMKGIARVAEAAYSFEKDKA</sequence>
<accession>A0AAU8GZI0</accession>
<organism evidence="1">
    <name type="scientific">Thermodesulfovibrio autotrophicus</name>
    <dbReference type="NCBI Taxonomy" id="3118333"/>
    <lineage>
        <taxon>Bacteria</taxon>
        <taxon>Pseudomonadati</taxon>
        <taxon>Nitrospirota</taxon>
        <taxon>Thermodesulfovibrionia</taxon>
        <taxon>Thermodesulfovibrionales</taxon>
        <taxon>Thermodesulfovibrionaceae</taxon>
        <taxon>Thermodesulfovibrio</taxon>
    </lineage>
</organism>
<reference evidence="1" key="1">
    <citation type="submission" date="2024-01" db="EMBL/GenBank/DDBJ databases">
        <title>The first autotrophic representatives of the genus Thermodesulfovibrio.</title>
        <authorList>
            <person name="Maltseva A.I."/>
            <person name="Elcheninov A.G."/>
            <person name="Kublanov I.V."/>
            <person name="Lebedinsky A.V."/>
            <person name="Frolov E.N."/>
        </authorList>
    </citation>
    <scope>NUCLEOTIDE SEQUENCE</scope>
    <source>
        <strain evidence="1">3907-1M</strain>
    </source>
</reference>